<dbReference type="RefSeq" id="XP_026138412.1">
    <property type="nucleotide sequence ID" value="XM_026282627.1"/>
</dbReference>
<evidence type="ECO:0000256" key="2">
    <source>
        <dbReference type="ARBA" id="ARBA00022679"/>
    </source>
</evidence>
<dbReference type="InterPro" id="IPR011009">
    <property type="entry name" value="Kinase-like_dom_sf"/>
</dbReference>
<sequence length="376" mass="42118">MGGDGSKNKDSASLVKRRSLSCDQGFLSVPAQLVHHSVFRRSAQHREDPVSNQSRPSDSNPEGPRLEFISSFLPEFPQSFTGHKHLQILGFVAKGSFGPILKVKDVSTDETYAIKVLSKAEVLRNGVLQQSKEEVIIQRQVRHPFLLSLRDCWQSQSNLFIMCDYCSTGDLYTYWSLKGRFDERDVRVFAAELGSALGHLRLTDFGLSRRLEHGDRAFTICGTIQYMAPEVLSGGPYSHAADWWSLGILLYALATGGFPLPAEADHGDMLSSVSECPYDMPDNLSPALAFLLIELLCKIPTRRLRCLELFQSQKFFHGMSFDSQLLQKSPIEPILELKNHPDRPERSMRGLSLDLLQNFECDLQNSPSNPADLSPT</sequence>
<dbReference type="InterPro" id="IPR000719">
    <property type="entry name" value="Prot_kinase_dom"/>
</dbReference>
<evidence type="ECO:0000256" key="1">
    <source>
        <dbReference type="ARBA" id="ARBA00022527"/>
    </source>
</evidence>
<gene>
    <name evidence="9" type="primary">LOC113115211</name>
</gene>
<keyword evidence="4" id="KW-0418">Kinase</keyword>
<proteinExistence type="predicted"/>
<evidence type="ECO:0000259" key="7">
    <source>
        <dbReference type="PROSITE" id="PS50011"/>
    </source>
</evidence>
<dbReference type="GO" id="GO:0004674">
    <property type="term" value="F:protein serine/threonine kinase activity"/>
    <property type="evidence" value="ECO:0007669"/>
    <property type="project" value="UniProtKB-KW"/>
</dbReference>
<organism evidence="8 9">
    <name type="scientific">Carassius auratus</name>
    <name type="common">Goldfish</name>
    <dbReference type="NCBI Taxonomy" id="7957"/>
    <lineage>
        <taxon>Eukaryota</taxon>
        <taxon>Metazoa</taxon>
        <taxon>Chordata</taxon>
        <taxon>Craniata</taxon>
        <taxon>Vertebrata</taxon>
        <taxon>Euteleostomi</taxon>
        <taxon>Actinopterygii</taxon>
        <taxon>Neopterygii</taxon>
        <taxon>Teleostei</taxon>
        <taxon>Ostariophysi</taxon>
        <taxon>Cypriniformes</taxon>
        <taxon>Cyprinidae</taxon>
        <taxon>Cyprininae</taxon>
        <taxon>Carassius</taxon>
    </lineage>
</organism>
<evidence type="ECO:0000313" key="8">
    <source>
        <dbReference type="Proteomes" id="UP000515129"/>
    </source>
</evidence>
<keyword evidence="8" id="KW-1185">Reference proteome</keyword>
<dbReference type="InterPro" id="IPR045270">
    <property type="entry name" value="STKc_AGC"/>
</dbReference>
<dbReference type="Proteomes" id="UP000515129">
    <property type="component" value="Chromosome 15"/>
</dbReference>
<feature type="compositionally biased region" description="Polar residues" evidence="6">
    <location>
        <begin position="50"/>
        <end position="60"/>
    </location>
</feature>
<evidence type="ECO:0000256" key="6">
    <source>
        <dbReference type="SAM" id="MobiDB-lite"/>
    </source>
</evidence>
<dbReference type="AlphaFoldDB" id="A0A6P6QYA9"/>
<dbReference type="GeneID" id="113115211"/>
<dbReference type="Pfam" id="PF00069">
    <property type="entry name" value="Pkinase"/>
    <property type="match status" value="1"/>
</dbReference>
<dbReference type="PANTHER" id="PTHR24355:SF1">
    <property type="entry name" value="RIBOSOMAL PROTEIN S6 KINASE-RELATED PROTEIN"/>
    <property type="match status" value="1"/>
</dbReference>
<feature type="region of interest" description="Disordered" evidence="6">
    <location>
        <begin position="42"/>
        <end position="64"/>
    </location>
</feature>
<dbReference type="PROSITE" id="PS50011">
    <property type="entry name" value="PROTEIN_KINASE_DOM"/>
    <property type="match status" value="1"/>
</dbReference>
<keyword evidence="3" id="KW-0547">Nucleotide-binding</keyword>
<dbReference type="SUPFAM" id="SSF56112">
    <property type="entry name" value="Protein kinase-like (PK-like)"/>
    <property type="match status" value="1"/>
</dbReference>
<dbReference type="CDD" id="cd05123">
    <property type="entry name" value="STKc_AGC"/>
    <property type="match status" value="1"/>
</dbReference>
<dbReference type="Gene3D" id="1.10.510.10">
    <property type="entry name" value="Transferase(Phosphotransferase) domain 1"/>
    <property type="match status" value="2"/>
</dbReference>
<name>A0A6P6QYA9_CARAU</name>
<keyword evidence="2" id="KW-0808">Transferase</keyword>
<feature type="domain" description="Protein kinase" evidence="7">
    <location>
        <begin position="86"/>
        <end position="316"/>
    </location>
</feature>
<accession>A0A6P6QYA9</accession>
<evidence type="ECO:0000256" key="5">
    <source>
        <dbReference type="ARBA" id="ARBA00022840"/>
    </source>
</evidence>
<reference evidence="9" key="1">
    <citation type="submission" date="2025-08" db="UniProtKB">
        <authorList>
            <consortium name="RefSeq"/>
        </authorList>
    </citation>
    <scope>IDENTIFICATION</scope>
    <source>
        <strain evidence="9">Wakin</strain>
        <tissue evidence="9">Muscle</tissue>
    </source>
</reference>
<protein>
    <submittedName>
        <fullName evidence="9">Uncharacterized serine/threonine-protein kinase SgK494-like isoform X2</fullName>
    </submittedName>
</protein>
<keyword evidence="1" id="KW-0723">Serine/threonine-protein kinase</keyword>
<evidence type="ECO:0000256" key="4">
    <source>
        <dbReference type="ARBA" id="ARBA00022777"/>
    </source>
</evidence>
<evidence type="ECO:0000256" key="3">
    <source>
        <dbReference type="ARBA" id="ARBA00022741"/>
    </source>
</evidence>
<dbReference type="PANTHER" id="PTHR24355">
    <property type="entry name" value="G PROTEIN-COUPLED RECEPTOR KINASE/RIBOSOMAL PROTEIN S6 KINASE"/>
    <property type="match status" value="1"/>
</dbReference>
<dbReference type="GO" id="GO:0005524">
    <property type="term" value="F:ATP binding"/>
    <property type="evidence" value="ECO:0007669"/>
    <property type="project" value="UniProtKB-KW"/>
</dbReference>
<dbReference type="Gene3D" id="3.30.200.20">
    <property type="entry name" value="Phosphorylase Kinase, domain 1"/>
    <property type="match status" value="1"/>
</dbReference>
<keyword evidence="5" id="KW-0067">ATP-binding</keyword>
<evidence type="ECO:0000313" key="9">
    <source>
        <dbReference type="RefSeq" id="XP_026138412.1"/>
    </source>
</evidence>